<dbReference type="InParanoid" id="H2AU12"/>
<accession>H2AU12</accession>
<organism evidence="2 3">
    <name type="scientific">Kazachstania africana (strain ATCC 22294 / BCRC 22015 / CBS 2517 / CECT 1963 / NBRC 1671 / NRRL Y-8276)</name>
    <name type="common">Yeast</name>
    <name type="synonym">Kluyveromyces africanus</name>
    <dbReference type="NCBI Taxonomy" id="1071382"/>
    <lineage>
        <taxon>Eukaryota</taxon>
        <taxon>Fungi</taxon>
        <taxon>Dikarya</taxon>
        <taxon>Ascomycota</taxon>
        <taxon>Saccharomycotina</taxon>
        <taxon>Saccharomycetes</taxon>
        <taxon>Saccharomycetales</taxon>
        <taxon>Saccharomycetaceae</taxon>
        <taxon>Kazachstania</taxon>
    </lineage>
</organism>
<dbReference type="GO" id="GO:0000266">
    <property type="term" value="P:mitochondrial fission"/>
    <property type="evidence" value="ECO:0007669"/>
    <property type="project" value="EnsemblFungi"/>
</dbReference>
<dbReference type="InterPro" id="IPR013726">
    <property type="entry name" value="Mitofissin"/>
</dbReference>
<name>H2AU12_KAZAF</name>
<evidence type="ECO:0008006" key="4">
    <source>
        <dbReference type="Google" id="ProtNLM"/>
    </source>
</evidence>
<dbReference type="RefSeq" id="XP_003956997.1">
    <property type="nucleotide sequence ID" value="XM_003956948.1"/>
</dbReference>
<dbReference type="OrthoDB" id="16824at2759"/>
<keyword evidence="1" id="KW-0732">Signal</keyword>
<proteinExistence type="predicted"/>
<evidence type="ECO:0000256" key="1">
    <source>
        <dbReference type="SAM" id="SignalP"/>
    </source>
</evidence>
<dbReference type="GO" id="GO:0000423">
    <property type="term" value="P:mitophagy"/>
    <property type="evidence" value="ECO:0007669"/>
    <property type="project" value="EnsemblFungi"/>
</dbReference>
<protein>
    <recommendedName>
        <fullName evidence="4">DUF1748-domain-containing protein</fullName>
    </recommendedName>
</protein>
<dbReference type="FunCoup" id="H2AU12">
    <property type="interactions" value="1"/>
</dbReference>
<dbReference type="AlphaFoldDB" id="H2AU12"/>
<keyword evidence="3" id="KW-1185">Reference proteome</keyword>
<sequence length="73" mass="8224">MTLLGKTVHITADLILVATCLAGIRRNTGLTPNLRYVKNDSIRDYTARYLKFGESCYDYSVAKIGASKYFSRK</sequence>
<dbReference type="eggNOG" id="ENOG502S6Z8">
    <property type="taxonomic scope" value="Eukaryota"/>
</dbReference>
<feature type="signal peptide" evidence="1">
    <location>
        <begin position="1"/>
        <end position="22"/>
    </location>
</feature>
<evidence type="ECO:0000313" key="2">
    <source>
        <dbReference type="EMBL" id="CCF57862.1"/>
    </source>
</evidence>
<gene>
    <name evidence="2" type="primary">KAFR0D02150</name>
    <name evidence="2" type="ORF">KAFR_0D02150</name>
</gene>
<evidence type="ECO:0000313" key="3">
    <source>
        <dbReference type="Proteomes" id="UP000005220"/>
    </source>
</evidence>
<dbReference type="GeneID" id="13885820"/>
<reference evidence="2 3" key="1">
    <citation type="journal article" date="2011" name="Proc. Natl. Acad. Sci. U.S.A.">
        <title>Evolutionary erosion of yeast sex chromosomes by mating-type switching accidents.</title>
        <authorList>
            <person name="Gordon J.L."/>
            <person name="Armisen D."/>
            <person name="Proux-Wera E."/>
            <person name="Oheigeartaigh S.S."/>
            <person name="Byrne K.P."/>
            <person name="Wolfe K.H."/>
        </authorList>
    </citation>
    <scope>NUCLEOTIDE SEQUENCE [LARGE SCALE GENOMIC DNA]</scope>
    <source>
        <strain evidence="3">ATCC 22294 / BCRC 22015 / CBS 2517 / CECT 1963 / NBRC 1671 / NRRL Y-8276</strain>
    </source>
</reference>
<dbReference type="PANTHER" id="PTHR28075:SF1">
    <property type="entry name" value="DUF1748-DOMAIN-CONTAINING PROTEIN"/>
    <property type="match status" value="1"/>
</dbReference>
<dbReference type="Pfam" id="PF08520">
    <property type="entry name" value="Mitofissin"/>
    <property type="match status" value="1"/>
</dbReference>
<dbReference type="KEGG" id="kaf:KAFR_0D02150"/>
<feature type="chain" id="PRO_5003559646" description="DUF1748-domain-containing protein" evidence="1">
    <location>
        <begin position="23"/>
        <end position="73"/>
    </location>
</feature>
<dbReference type="HOGENOM" id="CLU_151392_1_1_1"/>
<dbReference type="EMBL" id="HE650824">
    <property type="protein sequence ID" value="CCF57862.1"/>
    <property type="molecule type" value="Genomic_DNA"/>
</dbReference>
<dbReference type="Proteomes" id="UP000005220">
    <property type="component" value="Chromosome 4"/>
</dbReference>
<dbReference type="PANTHER" id="PTHR28075">
    <property type="entry name" value="CHROMOSOME 16, WHOLE GENOME SHOTGUN SEQUENCE"/>
    <property type="match status" value="1"/>
</dbReference>
<dbReference type="GO" id="GO:0008289">
    <property type="term" value="F:lipid binding"/>
    <property type="evidence" value="ECO:0007669"/>
    <property type="project" value="EnsemblFungi"/>
</dbReference>
<dbReference type="GO" id="GO:0005758">
    <property type="term" value="C:mitochondrial intermembrane space"/>
    <property type="evidence" value="ECO:0007669"/>
    <property type="project" value="EnsemblFungi"/>
</dbReference>